<comment type="caution">
    <text evidence="3">The sequence shown here is derived from an EMBL/GenBank/DDBJ whole genome shotgun (WGS) entry which is preliminary data.</text>
</comment>
<evidence type="ECO:0008006" key="5">
    <source>
        <dbReference type="Google" id="ProtNLM"/>
    </source>
</evidence>
<proteinExistence type="predicted"/>
<dbReference type="AlphaFoldDB" id="A0A086JP14"/>
<evidence type="ECO:0000256" key="1">
    <source>
        <dbReference type="SAM" id="MobiDB-lite"/>
    </source>
</evidence>
<name>A0A086JP14_TOXGO</name>
<evidence type="ECO:0000313" key="3">
    <source>
        <dbReference type="EMBL" id="KFG33882.1"/>
    </source>
</evidence>
<evidence type="ECO:0000313" key="4">
    <source>
        <dbReference type="Proteomes" id="UP000028837"/>
    </source>
</evidence>
<feature type="signal peptide" evidence="2">
    <location>
        <begin position="1"/>
        <end position="15"/>
    </location>
</feature>
<dbReference type="EMBL" id="AHZU02001297">
    <property type="protein sequence ID" value="KFG33882.1"/>
    <property type="molecule type" value="Genomic_DNA"/>
</dbReference>
<dbReference type="VEuPathDB" id="ToxoDB:TGDOM2_357180"/>
<organism evidence="3 4">
    <name type="scientific">Toxoplasma gondii GAB2-2007-GAL-DOM2</name>
    <dbReference type="NCBI Taxonomy" id="1130820"/>
    <lineage>
        <taxon>Eukaryota</taxon>
        <taxon>Sar</taxon>
        <taxon>Alveolata</taxon>
        <taxon>Apicomplexa</taxon>
        <taxon>Conoidasida</taxon>
        <taxon>Coccidia</taxon>
        <taxon>Eucoccidiorida</taxon>
        <taxon>Eimeriorina</taxon>
        <taxon>Sarcocystidae</taxon>
        <taxon>Toxoplasma</taxon>
    </lineage>
</organism>
<feature type="non-terminal residue" evidence="3">
    <location>
        <position position="59"/>
    </location>
</feature>
<keyword evidence="2" id="KW-0732">Signal</keyword>
<dbReference type="Proteomes" id="UP000028837">
    <property type="component" value="Unassembled WGS sequence"/>
</dbReference>
<evidence type="ECO:0000256" key="2">
    <source>
        <dbReference type="SAM" id="SignalP"/>
    </source>
</evidence>
<reference evidence="3 4" key="1">
    <citation type="submission" date="2014-02" db="EMBL/GenBank/DDBJ databases">
        <authorList>
            <person name="Sibley D."/>
            <person name="Venepally P."/>
            <person name="Karamycheva S."/>
            <person name="Hadjithomas M."/>
            <person name="Khan A."/>
            <person name="Brunk B."/>
            <person name="Roos D."/>
            <person name="Caler E."/>
            <person name="Lorenzi H."/>
        </authorList>
    </citation>
    <scope>NUCLEOTIDE SEQUENCE [LARGE SCALE GENOMIC DNA]</scope>
    <source>
        <strain evidence="3 4">GAB2-2007-GAL-DOM2</strain>
    </source>
</reference>
<accession>A0A086JP14</accession>
<feature type="region of interest" description="Disordered" evidence="1">
    <location>
        <begin position="17"/>
        <end position="59"/>
    </location>
</feature>
<gene>
    <name evidence="3" type="ORF">TGDOM2_357180</name>
</gene>
<feature type="chain" id="PRO_5012407199" description="Transmembrane protein" evidence="2">
    <location>
        <begin position="16"/>
        <end position="59"/>
    </location>
</feature>
<protein>
    <recommendedName>
        <fullName evidence="5">Transmembrane protein</fullName>
    </recommendedName>
</protein>
<sequence length="59" mass="6127">MVIGITLLLVAQYNGEQANASGKTEGVPEVDSVSAQDHAHRSALSGVEGRIPGSRARKP</sequence>